<reference evidence="1" key="1">
    <citation type="submission" date="2022-07" db="EMBL/GenBank/DDBJ databases">
        <title>Phylogenomic reconstructions and comparative analyses of Kickxellomycotina fungi.</title>
        <authorList>
            <person name="Reynolds N.K."/>
            <person name="Stajich J.E."/>
            <person name="Barry K."/>
            <person name="Grigoriev I.V."/>
            <person name="Crous P."/>
            <person name="Smith M.E."/>
        </authorList>
    </citation>
    <scope>NUCLEOTIDE SEQUENCE</scope>
    <source>
        <strain evidence="1">BCRC 34381</strain>
    </source>
</reference>
<dbReference type="EMBL" id="JANBOI010000685">
    <property type="protein sequence ID" value="KAJ1729044.1"/>
    <property type="molecule type" value="Genomic_DNA"/>
</dbReference>
<dbReference type="OrthoDB" id="10437387at2759"/>
<dbReference type="Proteomes" id="UP001143981">
    <property type="component" value="Unassembled WGS sequence"/>
</dbReference>
<name>A0A9W8CVB9_9FUNG</name>
<evidence type="ECO:0000313" key="2">
    <source>
        <dbReference type="Proteomes" id="UP001143981"/>
    </source>
</evidence>
<accession>A0A9W8CVB9</accession>
<comment type="caution">
    <text evidence="1">The sequence shown here is derived from an EMBL/GenBank/DDBJ whole genome shotgun (WGS) entry which is preliminary data.</text>
</comment>
<protein>
    <submittedName>
        <fullName evidence="1">Uncharacterized protein</fullName>
    </submittedName>
</protein>
<dbReference type="AlphaFoldDB" id="A0A9W8CVB9"/>
<keyword evidence="2" id="KW-1185">Reference proteome</keyword>
<evidence type="ECO:0000313" key="1">
    <source>
        <dbReference type="EMBL" id="KAJ1729044.1"/>
    </source>
</evidence>
<gene>
    <name evidence="1" type="ORF">LPJ61_003716</name>
</gene>
<sequence>MGYAPTPAALSDAPALEAMSNALDPAALSDAPTLEAMSDAPTLEAMSDAPALCIKFILEGGEEVKGIRPVLEDLSADTLYIFARADTGYPNVVLYADAHLEDEITDDESICRLVVDNRHVAKENDFIEDQTGGKISPFQCYEVYVRVLPEGDPAVA</sequence>
<organism evidence="1 2">
    <name type="scientific">Coemansia biformis</name>
    <dbReference type="NCBI Taxonomy" id="1286918"/>
    <lineage>
        <taxon>Eukaryota</taxon>
        <taxon>Fungi</taxon>
        <taxon>Fungi incertae sedis</taxon>
        <taxon>Zoopagomycota</taxon>
        <taxon>Kickxellomycotina</taxon>
        <taxon>Kickxellomycetes</taxon>
        <taxon>Kickxellales</taxon>
        <taxon>Kickxellaceae</taxon>
        <taxon>Coemansia</taxon>
    </lineage>
</organism>
<proteinExistence type="predicted"/>